<evidence type="ECO:0000256" key="5">
    <source>
        <dbReference type="ARBA" id="ARBA00023274"/>
    </source>
</evidence>
<dbReference type="EMBL" id="LWMT01000265">
    <property type="protein sequence ID" value="KZX10723.1"/>
    <property type="molecule type" value="Genomic_DNA"/>
</dbReference>
<evidence type="ECO:0000313" key="7">
    <source>
        <dbReference type="EMBL" id="KZX10723.1"/>
    </source>
</evidence>
<keyword evidence="4 6" id="KW-0689">Ribosomal protein</keyword>
<dbReference type="RefSeq" id="WP_066973494.1">
    <property type="nucleotide sequence ID" value="NZ_LWMT01000265.1"/>
</dbReference>
<comment type="function">
    <text evidence="6">Binds to 23S rRNA. One of the proteins that surrounds the polypeptide exit tunnel on the outside of the ribosome.</text>
</comment>
<dbReference type="AlphaFoldDB" id="A0A165ZHF0"/>
<keyword evidence="5 6" id="KW-0687">Ribonucleoprotein</keyword>
<sequence>MDPYAVIIKPHVTEKTMNLIDQNNELAFVVLRQSKKAAIQRAFEKLFEEEVVRVNTHITSKGIKVAYIKLAEENKAEDIAVRIGVF</sequence>
<comment type="similarity">
    <text evidence="1 6">Belongs to the universal ribosomal protein uL23 family.</text>
</comment>
<evidence type="ECO:0000313" key="8">
    <source>
        <dbReference type="Proteomes" id="UP000077066"/>
    </source>
</evidence>
<keyword evidence="2 6" id="KW-0699">rRNA-binding</keyword>
<dbReference type="SUPFAM" id="SSF54189">
    <property type="entry name" value="Ribosomal proteins S24e, L23 and L15e"/>
    <property type="match status" value="1"/>
</dbReference>
<dbReference type="InterPro" id="IPR012677">
    <property type="entry name" value="Nucleotide-bd_a/b_plait_sf"/>
</dbReference>
<dbReference type="GO" id="GO:0003735">
    <property type="term" value="F:structural constituent of ribosome"/>
    <property type="evidence" value="ECO:0007669"/>
    <property type="project" value="UniProtKB-UniRule"/>
</dbReference>
<dbReference type="PATRIC" id="fig|55758.3.peg.1844"/>
<dbReference type="GO" id="GO:1990904">
    <property type="term" value="C:ribonucleoprotein complex"/>
    <property type="evidence" value="ECO:0007669"/>
    <property type="project" value="UniProtKB-KW"/>
</dbReference>
<dbReference type="OrthoDB" id="7751at2157"/>
<dbReference type="HAMAP" id="MF_01369_A">
    <property type="entry name" value="Ribosomal_uL23_A"/>
    <property type="match status" value="1"/>
</dbReference>
<gene>
    <name evidence="7" type="primary">rplW</name>
    <name evidence="6" type="synonym">rpl23</name>
    <name evidence="7" type="ORF">MBFIL_16350</name>
</gene>
<dbReference type="FunFam" id="3.30.70.330:FF:000532">
    <property type="entry name" value="50S ribosomal protein L23"/>
    <property type="match status" value="1"/>
</dbReference>
<dbReference type="PANTHER" id="PTHR11620">
    <property type="entry name" value="60S RIBOSOMAL PROTEIN L23A"/>
    <property type="match status" value="1"/>
</dbReference>
<dbReference type="NCBIfam" id="NF011118">
    <property type="entry name" value="PRK14548.1"/>
    <property type="match status" value="1"/>
</dbReference>
<dbReference type="InterPro" id="IPR019985">
    <property type="entry name" value="Ribosomal_uL23"/>
</dbReference>
<evidence type="ECO:0000256" key="3">
    <source>
        <dbReference type="ARBA" id="ARBA00022884"/>
    </source>
</evidence>
<evidence type="ECO:0000256" key="2">
    <source>
        <dbReference type="ARBA" id="ARBA00022730"/>
    </source>
</evidence>
<accession>A0A165ZHF0</accession>
<keyword evidence="3 6" id="KW-0694">RNA-binding</keyword>
<dbReference type="Proteomes" id="UP000077066">
    <property type="component" value="Unassembled WGS sequence"/>
</dbReference>
<dbReference type="InterPro" id="IPR013025">
    <property type="entry name" value="Ribosomal_uL23-like"/>
</dbReference>
<organism evidence="7 8">
    <name type="scientific">Methanobrevibacter filiformis</name>
    <dbReference type="NCBI Taxonomy" id="55758"/>
    <lineage>
        <taxon>Archaea</taxon>
        <taxon>Methanobacteriati</taxon>
        <taxon>Methanobacteriota</taxon>
        <taxon>Methanomada group</taxon>
        <taxon>Methanobacteria</taxon>
        <taxon>Methanobacteriales</taxon>
        <taxon>Methanobacteriaceae</taxon>
        <taxon>Methanobrevibacter</taxon>
    </lineage>
</organism>
<comment type="caution">
    <text evidence="7">The sequence shown here is derived from an EMBL/GenBank/DDBJ whole genome shotgun (WGS) entry which is preliminary data.</text>
</comment>
<evidence type="ECO:0000256" key="1">
    <source>
        <dbReference type="ARBA" id="ARBA00006700"/>
    </source>
</evidence>
<dbReference type="NCBIfam" id="TIGR03636">
    <property type="entry name" value="uL23_arch"/>
    <property type="match status" value="1"/>
</dbReference>
<dbReference type="GO" id="GO:0005840">
    <property type="term" value="C:ribosome"/>
    <property type="evidence" value="ECO:0007669"/>
    <property type="project" value="UniProtKB-UniRule"/>
</dbReference>
<dbReference type="InterPro" id="IPR012678">
    <property type="entry name" value="Ribosomal_uL23/eL15/eS24_sf"/>
</dbReference>
<keyword evidence="8" id="KW-1185">Reference proteome</keyword>
<comment type="subunit">
    <text evidence="6">Part of the 50S ribosomal subunit. Contacts protein L29.</text>
</comment>
<dbReference type="Pfam" id="PF00276">
    <property type="entry name" value="Ribosomal_L23"/>
    <property type="match status" value="1"/>
</dbReference>
<dbReference type="Gene3D" id="3.30.70.330">
    <property type="match status" value="1"/>
</dbReference>
<proteinExistence type="inferred from homology"/>
<evidence type="ECO:0000256" key="4">
    <source>
        <dbReference type="ARBA" id="ARBA00022980"/>
    </source>
</evidence>
<dbReference type="GO" id="GO:0006412">
    <property type="term" value="P:translation"/>
    <property type="evidence" value="ECO:0007669"/>
    <property type="project" value="UniProtKB-UniRule"/>
</dbReference>
<dbReference type="GO" id="GO:0019843">
    <property type="term" value="F:rRNA binding"/>
    <property type="evidence" value="ECO:0007669"/>
    <property type="project" value="UniProtKB-UniRule"/>
</dbReference>
<dbReference type="STRING" id="55758.MBFIL_16350"/>
<protein>
    <recommendedName>
        <fullName evidence="6">Large ribosomal subunit protein uL23</fullName>
    </recommendedName>
</protein>
<name>A0A165ZHF0_9EURY</name>
<evidence type="ECO:0000256" key="6">
    <source>
        <dbReference type="HAMAP-Rule" id="MF_01369"/>
    </source>
</evidence>
<reference evidence="7 8" key="1">
    <citation type="submission" date="2016-04" db="EMBL/GenBank/DDBJ databases">
        <title>Genome sequence of Methanobrevibacter filiformis DSM 11501.</title>
        <authorList>
            <person name="Poehlein A."/>
            <person name="Seedorf H."/>
            <person name="Daniel R."/>
        </authorList>
    </citation>
    <scope>NUCLEOTIDE SEQUENCE [LARGE SCALE GENOMIC DNA]</scope>
    <source>
        <strain evidence="7 8">DSM 11501</strain>
    </source>
</reference>